<evidence type="ECO:0000256" key="1">
    <source>
        <dbReference type="SAM" id="MobiDB-lite"/>
    </source>
</evidence>
<accession>A0A8H7ZMA8</accession>
<dbReference type="EMBL" id="JAEFCI010012375">
    <property type="protein sequence ID" value="KAG5456043.1"/>
    <property type="molecule type" value="Genomic_DNA"/>
</dbReference>
<name>A0A8H7ZMA8_9FUNG</name>
<dbReference type="AlphaFoldDB" id="A0A8H7ZMA8"/>
<feature type="transmembrane region" description="Helical" evidence="2">
    <location>
        <begin position="353"/>
        <end position="374"/>
    </location>
</feature>
<dbReference type="SUPFAM" id="SSF117281">
    <property type="entry name" value="Kelch motif"/>
    <property type="match status" value="1"/>
</dbReference>
<dbReference type="InterPro" id="IPR015915">
    <property type="entry name" value="Kelch-typ_b-propeller"/>
</dbReference>
<feature type="region of interest" description="Disordered" evidence="1">
    <location>
        <begin position="319"/>
        <end position="348"/>
    </location>
</feature>
<evidence type="ECO:0000256" key="2">
    <source>
        <dbReference type="SAM" id="Phobius"/>
    </source>
</evidence>
<gene>
    <name evidence="3" type="ORF">BJ554DRAFT_4326</name>
</gene>
<feature type="compositionally biased region" description="Acidic residues" evidence="1">
    <location>
        <begin position="327"/>
        <end position="346"/>
    </location>
</feature>
<comment type="caution">
    <text evidence="3">The sequence shown here is derived from an EMBL/GenBank/DDBJ whole genome shotgun (WGS) entry which is preliminary data.</text>
</comment>
<feature type="region of interest" description="Disordered" evidence="1">
    <location>
        <begin position="462"/>
        <end position="492"/>
    </location>
</feature>
<keyword evidence="2" id="KW-0812">Transmembrane</keyword>
<evidence type="ECO:0000313" key="3">
    <source>
        <dbReference type="EMBL" id="KAG5456043.1"/>
    </source>
</evidence>
<proteinExistence type="predicted"/>
<evidence type="ECO:0008006" key="5">
    <source>
        <dbReference type="Google" id="ProtNLM"/>
    </source>
</evidence>
<feature type="non-terminal residue" evidence="3">
    <location>
        <position position="492"/>
    </location>
</feature>
<evidence type="ECO:0000313" key="4">
    <source>
        <dbReference type="Proteomes" id="UP000673691"/>
    </source>
</evidence>
<dbReference type="Proteomes" id="UP000673691">
    <property type="component" value="Unassembled WGS sequence"/>
</dbReference>
<dbReference type="Gene3D" id="2.120.10.80">
    <property type="entry name" value="Kelch-type beta propeller"/>
    <property type="match status" value="1"/>
</dbReference>
<reference evidence="3 4" key="1">
    <citation type="journal article" name="Sci. Rep.">
        <title>Genome-scale phylogenetic analyses confirm Olpidium as the closest living zoosporic fungus to the non-flagellated, terrestrial fungi.</title>
        <authorList>
            <person name="Chang Y."/>
            <person name="Rochon D."/>
            <person name="Sekimoto S."/>
            <person name="Wang Y."/>
            <person name="Chovatia M."/>
            <person name="Sandor L."/>
            <person name="Salamov A."/>
            <person name="Grigoriev I.V."/>
            <person name="Stajich J.E."/>
            <person name="Spatafora J.W."/>
        </authorList>
    </citation>
    <scope>NUCLEOTIDE SEQUENCE [LARGE SCALE GENOMIC DNA]</scope>
    <source>
        <strain evidence="3">S191</strain>
    </source>
</reference>
<keyword evidence="2" id="KW-1133">Transmembrane helix</keyword>
<organism evidence="3 4">
    <name type="scientific">Olpidium bornovanus</name>
    <dbReference type="NCBI Taxonomy" id="278681"/>
    <lineage>
        <taxon>Eukaryota</taxon>
        <taxon>Fungi</taxon>
        <taxon>Fungi incertae sedis</taxon>
        <taxon>Olpidiomycota</taxon>
        <taxon>Olpidiomycotina</taxon>
        <taxon>Olpidiomycetes</taxon>
        <taxon>Olpidiales</taxon>
        <taxon>Olpidiaceae</taxon>
        <taxon>Olpidium</taxon>
    </lineage>
</organism>
<keyword evidence="4" id="KW-1185">Reference proteome</keyword>
<protein>
    <recommendedName>
        <fullName evidence="5">Kelch repeat-containing protein</fullName>
    </recommendedName>
</protein>
<keyword evidence="2" id="KW-0472">Membrane</keyword>
<sequence length="492" mass="52352">MQVFDLSTQQWLAASNFTPYPGSGEPSLCGHVAALVDDFHIVVSGGKWVGQGRVRYGKRSPNPFTFILDVRSWEWVWGSVGLELEAGMSALIASEDLEKRWPMLPSPQQAGPVGVADNAVQPALMPPVQHPPSGLMSAASWVHAGRLYVAGGFQTAGISSKPGKPTAWSYGLDDGWKAEPALNYLAAGVSGMACAAGASAQTNVGRKGGGSSIETVRRWAGSSSRTSKTVNETTVLCDGGRNETKSGDMAPGGVVDFSSYPPRILSFTNPPTSSGLQGHSLEVLQDGTLVAFGGLDALSKPQNRLLFMSFDPPAFSWQYPVKSNSTEEPDDPDTPTEPEDVPDDGADGVNRNLTVYALLATMGTLFCAFAAVCLGGKVSARRQGVVVQRPMMPAMRQRDSRPDAGAGFTTIDSADRSQEDLEFYNGGEEPMEVLRSASAEDAVSDHQSAMFNHAPILSASAMRDIASRGRPSRFSTSQSQRGHLPWEPETPV</sequence>